<dbReference type="InterPro" id="IPR009057">
    <property type="entry name" value="Homeodomain-like_sf"/>
</dbReference>
<organism evidence="10">
    <name type="scientific">Daphnia magna</name>
    <dbReference type="NCBI Taxonomy" id="35525"/>
    <lineage>
        <taxon>Eukaryota</taxon>
        <taxon>Metazoa</taxon>
        <taxon>Ecdysozoa</taxon>
        <taxon>Arthropoda</taxon>
        <taxon>Crustacea</taxon>
        <taxon>Branchiopoda</taxon>
        <taxon>Diplostraca</taxon>
        <taxon>Cladocera</taxon>
        <taxon>Anomopoda</taxon>
        <taxon>Daphniidae</taxon>
        <taxon>Daphnia</taxon>
    </lineage>
</organism>
<dbReference type="GO" id="GO:0042162">
    <property type="term" value="F:telomeric DNA binding"/>
    <property type="evidence" value="ECO:0007669"/>
    <property type="project" value="TreeGrafter"/>
</dbReference>
<dbReference type="AlphaFoldDB" id="A0A0P5ZPT5"/>
<evidence type="ECO:0000256" key="3">
    <source>
        <dbReference type="ARBA" id="ARBA00010467"/>
    </source>
</evidence>
<evidence type="ECO:0000256" key="4">
    <source>
        <dbReference type="ARBA" id="ARBA00022454"/>
    </source>
</evidence>
<dbReference type="Pfam" id="PF08914">
    <property type="entry name" value="Myb_Rap1"/>
    <property type="match status" value="1"/>
</dbReference>
<feature type="region of interest" description="Disordered" evidence="7">
    <location>
        <begin position="588"/>
        <end position="621"/>
    </location>
</feature>
<evidence type="ECO:0000259" key="8">
    <source>
        <dbReference type="Pfam" id="PF08914"/>
    </source>
</evidence>
<dbReference type="EMBL" id="GDIP01239962">
    <property type="protein sequence ID" value="JAI83439.1"/>
    <property type="molecule type" value="Transcribed_RNA"/>
</dbReference>
<feature type="domain" description="BRCT" evidence="9">
    <location>
        <begin position="50"/>
        <end position="116"/>
    </location>
</feature>
<dbReference type="PANTHER" id="PTHR16466:SF6">
    <property type="entry name" value="TELOMERIC REPEAT-BINDING FACTOR 2-INTERACTING PROTEIN 1"/>
    <property type="match status" value="1"/>
</dbReference>
<dbReference type="Gene3D" id="1.10.10.60">
    <property type="entry name" value="Homeodomain-like"/>
    <property type="match status" value="4"/>
</dbReference>
<dbReference type="GO" id="GO:0010833">
    <property type="term" value="P:telomere maintenance via telomere lengthening"/>
    <property type="evidence" value="ECO:0007669"/>
    <property type="project" value="TreeGrafter"/>
</dbReference>
<evidence type="ECO:0000256" key="1">
    <source>
        <dbReference type="ARBA" id="ARBA00004123"/>
    </source>
</evidence>
<feature type="compositionally biased region" description="Polar residues" evidence="7">
    <location>
        <begin position="603"/>
        <end position="617"/>
    </location>
</feature>
<feature type="domain" description="TERF2-interacting telomeric protein 1 Myb" evidence="8">
    <location>
        <begin position="179"/>
        <end position="234"/>
    </location>
</feature>
<evidence type="ECO:0000256" key="6">
    <source>
        <dbReference type="ARBA" id="ARBA00023242"/>
    </source>
</evidence>
<protein>
    <submittedName>
        <fullName evidence="10">Telomeric repeat-binding factor 2-interacting protein</fullName>
    </submittedName>
</protein>
<dbReference type="PANTHER" id="PTHR16466">
    <property type="entry name" value="TELOMERE REPEAT-BINDING FACTOR 2-INTERACTING PROTEIN 1"/>
    <property type="match status" value="1"/>
</dbReference>
<evidence type="ECO:0000313" key="10">
    <source>
        <dbReference type="EMBL" id="JAI83439.1"/>
    </source>
</evidence>
<accession>A0A0P5ZPT5</accession>
<dbReference type="EMBL" id="GDIP01225311">
    <property type="protein sequence ID" value="JAI98090.1"/>
    <property type="molecule type" value="Transcribed_RNA"/>
</dbReference>
<evidence type="ECO:0000256" key="7">
    <source>
        <dbReference type="SAM" id="MobiDB-lite"/>
    </source>
</evidence>
<comment type="subcellular location">
    <subcellularLocation>
        <location evidence="2">Chromosome</location>
        <location evidence="2">Telomere</location>
    </subcellularLocation>
    <subcellularLocation>
        <location evidence="1">Nucleus</location>
    </subcellularLocation>
</comment>
<sequence>MANDIEMGDENFLAMILSNLFRKESNGDAIEFFFRRRRLSHSQNNGELENKLNKLKHQIEKCGGYFGEEPIGCHSIELVFPEHIDNIDEVDSDVFKTEYVDECIKCGELLDLEDFRLGKSPYSSININMIMKGHDSWDSVLRTSPEKGRKLPDFGPQLKKSPETLRSNVAGKKSRRVEYSIEEDLAILKFLLANNLYEKVGGNTTWKIVHREFPNHSYHSLHNRFRRFIFPNLSKYKGLTNSERNLFNRTVTSDSSSSCSPKKTIQIGNRSPIRKRTSTTETVMAVVDQETVLYPICSMEEISENNPKETIRNKADGGLKNEVPLNKLRKTFLLGGVDNVDIEESMPLTPNTMNMLLSNLFRKESNGDVIEFYMQRNRFRLFENSVELGEKYEKLKEQIEKCGGFLGETPTSCHAIELVFPEVVGDIADIESDVFKAEYVEACLKCGDLLDLEDFRMGTSPYDGSININSIMKGNDSWDSVTKKYLRKDRKLSDLESSTELIKGSCSDNKESNEYSIEEDLSILKFLLSKNLHDKVEGNTTWKIVHREFPTHSSRSLRNRFQQHILPNLDNYKCLTDNERNLFSRCSSSDDSCTSLPRKTQKSDTYATSHKQSQNDVSAAGDISCSEKDANDLVSTPAGLALPKIVVDESDLSSDDMDNCDSVTSIVSSTKGRKTKENDVGKFTVEIDKCILEYIIMHKRFTEVSGMKLWMDMQKQIFKQRDWKAIKIRFHDVIVKNLESEEYSLDENVIRKLRARNLSSSSELNNSSDENDWPPTSYTKTRKSAPRPYTLKEDKLIISYIVKNERFEEIRGKLLWVDIQDKVLHEYNRSWESARNRFLRTLFKNLSLYHLDKEIISNFKRGAVAERHLGGANDRRSSRHISSKKNTRITKDSDEDTLPKHPALGPEKKATPSKKPKRQLFRQPIIPLPVTFSPQPGNSLPKEKSGSTKVNTARLEPPADTTKAAEQLSKSPEVLTSVTTLPTKTTGASSTASTVIVTRSKGQISPKKLQPAPSLRCAVVLKKLTETELEKYGCKVVATQKISEFSTRADPSVHIPPATLAPVSPPKASHFTVEISQDLFAARLSAAGSSVLAVAQTSQESGWLPLSSSFSREALPRSPPSKSSNEISAYIAAHDLLNILQPSSSVTVVSSNAENFFVDDEEHVEADILDQVSFSARSKICDPTQTKDDLSNDGYRTPEC</sequence>
<reference evidence="10" key="1">
    <citation type="submission" date="2015-10" db="EMBL/GenBank/DDBJ databases">
        <title>Daphnia magna gene sets from two clonal populations assembled and annotated with EvidentialGene.</title>
        <authorList>
            <person name="Gilbert D."/>
            <person name="Podicheti R."/>
            <person name="Orsini L."/>
            <person name="Colbourne J."/>
            <person name="Pfrender M."/>
        </authorList>
    </citation>
    <scope>NUCLEOTIDE SEQUENCE</scope>
</reference>
<dbReference type="OrthoDB" id="10257855at2759"/>
<dbReference type="InterPro" id="IPR001357">
    <property type="entry name" value="BRCT_dom"/>
</dbReference>
<evidence type="ECO:0000259" key="9">
    <source>
        <dbReference type="Pfam" id="PF16589"/>
    </source>
</evidence>
<proteinExistence type="inferred from homology"/>
<dbReference type="FunFam" id="1.10.10.60:FF:000812">
    <property type="match status" value="1"/>
</dbReference>
<comment type="similarity">
    <text evidence="3">Belongs to the RAP1 family.</text>
</comment>
<dbReference type="InterPro" id="IPR015010">
    <property type="entry name" value="TERF2IP_Myb"/>
</dbReference>
<keyword evidence="5" id="KW-0779">Telomere</keyword>
<dbReference type="SUPFAM" id="SSF46689">
    <property type="entry name" value="Homeodomain-like"/>
    <property type="match status" value="1"/>
</dbReference>
<feature type="region of interest" description="Disordered" evidence="7">
    <location>
        <begin position="761"/>
        <end position="786"/>
    </location>
</feature>
<keyword evidence="6" id="KW-0539">Nucleus</keyword>
<dbReference type="InterPro" id="IPR039595">
    <property type="entry name" value="TE2IP/Rap1"/>
</dbReference>
<dbReference type="CDD" id="cd11655">
    <property type="entry name" value="rap1_myb-like"/>
    <property type="match status" value="1"/>
</dbReference>
<keyword evidence="4" id="KW-0158">Chromosome</keyword>
<reference evidence="10" key="2">
    <citation type="submission" date="2015-10" db="EMBL/GenBank/DDBJ databases">
        <authorList>
            <person name="Gilbert D.G."/>
        </authorList>
    </citation>
    <scope>NUCLEOTIDE SEQUENCE</scope>
</reference>
<name>A0A0P5ZPT5_9CRUS</name>
<dbReference type="GO" id="GO:0031848">
    <property type="term" value="P:protection from non-homologous end joining at telomere"/>
    <property type="evidence" value="ECO:0007669"/>
    <property type="project" value="TreeGrafter"/>
</dbReference>
<feature type="compositionally biased region" description="Low complexity" evidence="7">
    <location>
        <begin position="974"/>
        <end position="993"/>
    </location>
</feature>
<evidence type="ECO:0000256" key="2">
    <source>
        <dbReference type="ARBA" id="ARBA00004574"/>
    </source>
</evidence>
<feature type="compositionally biased region" description="Basic residues" evidence="7">
    <location>
        <begin position="877"/>
        <end position="888"/>
    </location>
</feature>
<feature type="compositionally biased region" description="Basic residues" evidence="7">
    <location>
        <begin position="911"/>
        <end position="920"/>
    </location>
</feature>
<dbReference type="Pfam" id="PF16589">
    <property type="entry name" value="BRCT_2"/>
    <property type="match status" value="1"/>
</dbReference>
<evidence type="ECO:0000256" key="5">
    <source>
        <dbReference type="ARBA" id="ARBA00022895"/>
    </source>
</evidence>
<feature type="region of interest" description="Disordered" evidence="7">
    <location>
        <begin position="870"/>
        <end position="993"/>
    </location>
</feature>
<dbReference type="GO" id="GO:0070187">
    <property type="term" value="C:shelterin complex"/>
    <property type="evidence" value="ECO:0007669"/>
    <property type="project" value="TreeGrafter"/>
</dbReference>